<organism evidence="3 4">
    <name type="scientific">Perilla frutescens var. hirtella</name>
    <name type="common">Perilla citriodora</name>
    <name type="synonym">Perilla setoyensis</name>
    <dbReference type="NCBI Taxonomy" id="608512"/>
    <lineage>
        <taxon>Eukaryota</taxon>
        <taxon>Viridiplantae</taxon>
        <taxon>Streptophyta</taxon>
        <taxon>Embryophyta</taxon>
        <taxon>Tracheophyta</taxon>
        <taxon>Spermatophyta</taxon>
        <taxon>Magnoliopsida</taxon>
        <taxon>eudicotyledons</taxon>
        <taxon>Gunneridae</taxon>
        <taxon>Pentapetalae</taxon>
        <taxon>asterids</taxon>
        <taxon>lamiids</taxon>
        <taxon>Lamiales</taxon>
        <taxon>Lamiaceae</taxon>
        <taxon>Nepetoideae</taxon>
        <taxon>Elsholtzieae</taxon>
        <taxon>Perilla</taxon>
    </lineage>
</organism>
<comment type="caution">
    <text evidence="3">The sequence shown here is derived from an EMBL/GenBank/DDBJ whole genome shotgun (WGS) entry which is preliminary data.</text>
</comment>
<accession>A0AAD4IPT7</accession>
<gene>
    <name evidence="3" type="ORF">C2S53_001817</name>
</gene>
<dbReference type="PANTHER" id="PTHR48044">
    <property type="entry name" value="GLYCOSYLTRANSFERASE"/>
    <property type="match status" value="1"/>
</dbReference>
<dbReference type="GO" id="GO:0008194">
    <property type="term" value="F:UDP-glycosyltransferase activity"/>
    <property type="evidence" value="ECO:0007669"/>
    <property type="project" value="UniProtKB-ARBA"/>
</dbReference>
<feature type="domain" description="Glycosyltransferase N-terminal" evidence="2">
    <location>
        <begin position="8"/>
        <end position="235"/>
    </location>
</feature>
<dbReference type="Pfam" id="PF26168">
    <property type="entry name" value="Glyco_transf_N"/>
    <property type="match status" value="1"/>
</dbReference>
<evidence type="ECO:0000313" key="4">
    <source>
        <dbReference type="Proteomes" id="UP001190926"/>
    </source>
</evidence>
<dbReference type="Proteomes" id="UP001190926">
    <property type="component" value="Unassembled WGS sequence"/>
</dbReference>
<dbReference type="GO" id="GO:1901135">
    <property type="term" value="P:carbohydrate derivative metabolic process"/>
    <property type="evidence" value="ECO:0007669"/>
    <property type="project" value="UniProtKB-ARBA"/>
</dbReference>
<sequence length="277" mass="31040">MRSSKIGEISVIMVPFPAQGHLNQMLQLSCLISSYGIPVHYVGSAVFNRQSKLRAIGLNIDKIHFLDLPVPSYASPPPVSDARKKFPTHLQPAWDAAMSMAAPMGDFIRSQTLNHQRVIVIHDPFIGSVVKDVATTPNAESYAFNCISAYCHVKFGCEQTGQLCPIQRLHELQPIAEIISEEIQSLMELQNEALKFRSGDLFNTCRLIEGPYLKILERNELVGHPKTWAIGPLIPTRPPSNTEYRHEILKWLDKQAPRSVIFVSFGTTTTLTDHEIQ</sequence>
<name>A0AAD4IPT7_PERFH</name>
<reference evidence="3 4" key="1">
    <citation type="journal article" date="2021" name="Nat. Commun.">
        <title>Incipient diploidization of the medicinal plant Perilla within 10,000 years.</title>
        <authorList>
            <person name="Zhang Y."/>
            <person name="Shen Q."/>
            <person name="Leng L."/>
            <person name="Zhang D."/>
            <person name="Chen S."/>
            <person name="Shi Y."/>
            <person name="Ning Z."/>
            <person name="Chen S."/>
        </authorList>
    </citation>
    <scope>NUCLEOTIDE SEQUENCE [LARGE SCALE GENOMIC DNA]</scope>
    <source>
        <strain evidence="4">cv. PC099</strain>
    </source>
</reference>
<evidence type="ECO:0000256" key="1">
    <source>
        <dbReference type="ARBA" id="ARBA00009995"/>
    </source>
</evidence>
<keyword evidence="4" id="KW-1185">Reference proteome</keyword>
<dbReference type="SUPFAM" id="SSF53756">
    <property type="entry name" value="UDP-Glycosyltransferase/glycogen phosphorylase"/>
    <property type="match status" value="1"/>
</dbReference>
<feature type="non-terminal residue" evidence="3">
    <location>
        <position position="277"/>
    </location>
</feature>
<dbReference type="EMBL" id="SDAM02029549">
    <property type="protein sequence ID" value="KAH6756596.1"/>
    <property type="molecule type" value="Genomic_DNA"/>
</dbReference>
<dbReference type="InterPro" id="IPR058980">
    <property type="entry name" value="Glyco_transf_N"/>
</dbReference>
<evidence type="ECO:0000259" key="2">
    <source>
        <dbReference type="Pfam" id="PF26168"/>
    </source>
</evidence>
<dbReference type="Gene3D" id="3.40.50.2000">
    <property type="entry name" value="Glycogen Phosphorylase B"/>
    <property type="match status" value="1"/>
</dbReference>
<evidence type="ECO:0000313" key="3">
    <source>
        <dbReference type="EMBL" id="KAH6756596.1"/>
    </source>
</evidence>
<comment type="similarity">
    <text evidence="1">Belongs to the UDP-glycosyltransferase family.</text>
</comment>
<protein>
    <recommendedName>
        <fullName evidence="2">Glycosyltransferase N-terminal domain-containing protein</fullName>
    </recommendedName>
</protein>
<dbReference type="PANTHER" id="PTHR48044:SF48">
    <property type="entry name" value="GLYCOSYLTRANSFERASE"/>
    <property type="match status" value="1"/>
</dbReference>
<proteinExistence type="inferred from homology"/>
<dbReference type="AlphaFoldDB" id="A0AAD4IPT7"/>